<evidence type="ECO:0000256" key="2">
    <source>
        <dbReference type="ARBA" id="ARBA00014207"/>
    </source>
</evidence>
<organism evidence="7 8">
    <name type="scientific">Blomia tropicalis</name>
    <name type="common">Mite</name>
    <dbReference type="NCBI Taxonomy" id="40697"/>
    <lineage>
        <taxon>Eukaryota</taxon>
        <taxon>Metazoa</taxon>
        <taxon>Ecdysozoa</taxon>
        <taxon>Arthropoda</taxon>
        <taxon>Chelicerata</taxon>
        <taxon>Arachnida</taxon>
        <taxon>Acari</taxon>
        <taxon>Acariformes</taxon>
        <taxon>Sarcoptiformes</taxon>
        <taxon>Astigmata</taxon>
        <taxon>Glycyphagoidea</taxon>
        <taxon>Echimyopodidae</taxon>
        <taxon>Blomia</taxon>
    </lineage>
</organism>
<dbReference type="EMBL" id="JAPWDV010000002">
    <property type="protein sequence ID" value="KAJ6221242.1"/>
    <property type="molecule type" value="Genomic_DNA"/>
</dbReference>
<dbReference type="GO" id="GO:0005829">
    <property type="term" value="C:cytosol"/>
    <property type="evidence" value="ECO:0007669"/>
    <property type="project" value="GOC"/>
</dbReference>
<keyword evidence="3" id="KW-0217">Developmental protein</keyword>
<dbReference type="CDD" id="cd20788">
    <property type="entry name" value="TBC1D23_C-like"/>
    <property type="match status" value="1"/>
</dbReference>
<dbReference type="Gene3D" id="1.10.472.80">
    <property type="entry name" value="Ypt/Rab-GAP domain of gyp1p, domain 3"/>
    <property type="match status" value="1"/>
</dbReference>
<dbReference type="InterPro" id="IPR035969">
    <property type="entry name" value="Rab-GAP_TBC_sf"/>
</dbReference>
<protein>
    <recommendedName>
        <fullName evidence="2">TBC1 domain family member 23</fullName>
    </recommendedName>
</protein>
<evidence type="ECO:0000259" key="5">
    <source>
        <dbReference type="PROSITE" id="PS50086"/>
    </source>
</evidence>
<dbReference type="PANTHER" id="PTHR13297">
    <property type="entry name" value="TBC1 DOMAIN FAMILY MEMBER 23-RELATED"/>
    <property type="match status" value="1"/>
</dbReference>
<dbReference type="OMA" id="CTMWDLY"/>
<dbReference type="Pfam" id="PF19430">
    <property type="entry name" value="TBC1D23_C"/>
    <property type="match status" value="1"/>
</dbReference>
<dbReference type="InterPro" id="IPR001763">
    <property type="entry name" value="Rhodanese-like_dom"/>
</dbReference>
<gene>
    <name evidence="7" type="ORF">RDWZM_007054</name>
</gene>
<dbReference type="PROSITE" id="PS50086">
    <property type="entry name" value="TBC_RABGAP"/>
    <property type="match status" value="1"/>
</dbReference>
<evidence type="ECO:0000256" key="1">
    <source>
        <dbReference type="ARBA" id="ARBA00004601"/>
    </source>
</evidence>
<evidence type="ECO:0000259" key="6">
    <source>
        <dbReference type="PROSITE" id="PS50206"/>
    </source>
</evidence>
<dbReference type="PANTHER" id="PTHR13297:SF5">
    <property type="entry name" value="TBC1 DOMAIN FAMILY MEMBER 23"/>
    <property type="match status" value="1"/>
</dbReference>
<feature type="domain" description="Rhodanese" evidence="6">
    <location>
        <begin position="354"/>
        <end position="462"/>
    </location>
</feature>
<evidence type="ECO:0000313" key="7">
    <source>
        <dbReference type="EMBL" id="KAJ6221242.1"/>
    </source>
</evidence>
<dbReference type="InterPro" id="IPR036873">
    <property type="entry name" value="Rhodanese-like_dom_sf"/>
</dbReference>
<keyword evidence="8" id="KW-1185">Reference proteome</keyword>
<evidence type="ECO:0000313" key="8">
    <source>
        <dbReference type="Proteomes" id="UP001142055"/>
    </source>
</evidence>
<name>A0A9Q0M8Y6_BLOTA</name>
<evidence type="ECO:0000256" key="3">
    <source>
        <dbReference type="ARBA" id="ARBA00022473"/>
    </source>
</evidence>
<dbReference type="InterPro" id="IPR045799">
    <property type="entry name" value="TBC1D23_C"/>
</dbReference>
<dbReference type="Proteomes" id="UP001142055">
    <property type="component" value="Chromosome 2"/>
</dbReference>
<dbReference type="Pfam" id="PF00566">
    <property type="entry name" value="RabGAP-TBC"/>
    <property type="match status" value="1"/>
</dbReference>
<comment type="caution">
    <text evidence="7">The sequence shown here is derived from an EMBL/GenBank/DDBJ whole genome shotgun (WGS) entry which is preliminary data.</text>
</comment>
<keyword evidence="4" id="KW-0333">Golgi apparatus</keyword>
<dbReference type="SUPFAM" id="SSF47923">
    <property type="entry name" value="Ypt/Rab-GAP domain of gyp1p"/>
    <property type="match status" value="1"/>
</dbReference>
<dbReference type="Gene3D" id="3.40.250.10">
    <property type="entry name" value="Rhodanese-like domain"/>
    <property type="match status" value="1"/>
</dbReference>
<proteinExistence type="predicted"/>
<accession>A0A9Q0M8Y6</accession>
<dbReference type="PROSITE" id="PS50206">
    <property type="entry name" value="RHODANESE_3"/>
    <property type="match status" value="1"/>
</dbReference>
<dbReference type="GO" id="GO:0042147">
    <property type="term" value="P:retrograde transport, endosome to Golgi"/>
    <property type="evidence" value="ECO:0007669"/>
    <property type="project" value="InterPro"/>
</dbReference>
<comment type="subcellular location">
    <subcellularLocation>
        <location evidence="1">Golgi apparatus</location>
        <location evidence="1">trans-Golgi network</location>
    </subcellularLocation>
</comment>
<feature type="domain" description="Rab-GAP TBC" evidence="5">
    <location>
        <begin position="45"/>
        <end position="239"/>
    </location>
</feature>
<dbReference type="InterPro" id="IPR000195">
    <property type="entry name" value="Rab-GAP-TBC_dom"/>
</dbReference>
<dbReference type="SUPFAM" id="SSF52821">
    <property type="entry name" value="Rhodanese/Cell cycle control phosphatase"/>
    <property type="match status" value="1"/>
</dbReference>
<dbReference type="GO" id="GO:0005802">
    <property type="term" value="C:trans-Golgi network"/>
    <property type="evidence" value="ECO:0007669"/>
    <property type="project" value="TreeGrafter"/>
</dbReference>
<evidence type="ECO:0000256" key="4">
    <source>
        <dbReference type="ARBA" id="ARBA00023034"/>
    </source>
</evidence>
<dbReference type="InterPro" id="IPR039755">
    <property type="entry name" value="TBC1D23"/>
</dbReference>
<dbReference type="Pfam" id="PF00581">
    <property type="entry name" value="Rhodanese"/>
    <property type="match status" value="1"/>
</dbReference>
<reference evidence="7" key="1">
    <citation type="submission" date="2022-12" db="EMBL/GenBank/DDBJ databases">
        <title>Genome assemblies of Blomia tropicalis.</title>
        <authorList>
            <person name="Cui Y."/>
        </authorList>
    </citation>
    <scope>NUCLEOTIDE SEQUENCE</scope>
    <source>
        <tissue evidence="7">Adult mites</tissue>
    </source>
</reference>
<sequence length="712" mass="82430">MEEDHVEESTTQEEAVDDKWILELETALLSSCDMNVIRKISNQKLIPNSLRNEYWQVCLGIKGRVKVLEDIFDLPEQNQIRNDCNKLVDNRLDNSSSEKLSILSDLESIITNFSRLYNCPYESSNGWIELLEKLIHLNVKRDELFKVFESIQLRYISKYYNYRDHKVDQSSKSPSFQYLQPFHLLRLLLLYHDPELCNFFDSLKLTPESYTATWFRSLFCFLCDHSVSLILLDNYFTYANPFLVFFLSLVMIVNLKEELTVKTDRDEIIKTLSTIPSSLSDSDIKDMFFIADQHFLSKTPSSIRDFESLLFQVYQQTEVQSDLCQLSDLSSLLCLPISVNELIASCENEGNLHYFVVDCRPPDQYNNGHLSTAFHLDCSLMLNDPSAFSIAIQALLQSQKQAIDAKSVAAGEHLCFMGSGREEEDCYVHMVVSSFLQKHHRYVSLLYGGYESLHRYIMERQIERHHLADHCPKMCLSCKANQSTMMNGKTTLGNESKLSKDVDQITSVFFQKFSKVVKPKITEMKDKLVEYVANPNQKPIVKHVSSMDKLGQRYKGNKFSLDDQFADFDCDEEDEFGEEIKFDNRQEVNIEEWKKKMNPIGFFECYEIISDGTQIPGYLAMTESNLFILKESKNRKDYGTISVQRPLEMIVQITSKRRHPEIITFKYGHAGPDNESVLIAKDSIFLQNPFDVTRMIKQQVVKLLDQNSSNTD</sequence>
<dbReference type="AlphaFoldDB" id="A0A9Q0M8Y6"/>
<dbReference type="GO" id="GO:0099041">
    <property type="term" value="P:vesicle tethering to Golgi"/>
    <property type="evidence" value="ECO:0007669"/>
    <property type="project" value="TreeGrafter"/>
</dbReference>